<gene>
    <name evidence="7" type="ORF">SY83_13115</name>
</gene>
<keyword evidence="3" id="KW-0547">Nucleotide-binding</keyword>
<dbReference type="InterPro" id="IPR029439">
    <property type="entry name" value="Wzt_C"/>
</dbReference>
<dbReference type="EMBL" id="CP011388">
    <property type="protein sequence ID" value="ANE47050.1"/>
    <property type="molecule type" value="Genomic_DNA"/>
</dbReference>
<dbReference type="Pfam" id="PF00005">
    <property type="entry name" value="ABC_tran"/>
    <property type="match status" value="1"/>
</dbReference>
<evidence type="ECO:0000256" key="4">
    <source>
        <dbReference type="ARBA" id="ARBA00022840"/>
    </source>
</evidence>
<dbReference type="SUPFAM" id="SSF52540">
    <property type="entry name" value="P-loop containing nucleoside triphosphate hydrolases"/>
    <property type="match status" value="1"/>
</dbReference>
<keyword evidence="2" id="KW-0813">Transport</keyword>
<organism evidence="7 8">
    <name type="scientific">Paenibacillus swuensis</name>
    <dbReference type="NCBI Taxonomy" id="1178515"/>
    <lineage>
        <taxon>Bacteria</taxon>
        <taxon>Bacillati</taxon>
        <taxon>Bacillota</taxon>
        <taxon>Bacilli</taxon>
        <taxon>Bacillales</taxon>
        <taxon>Paenibacillaceae</taxon>
        <taxon>Paenibacillus</taxon>
    </lineage>
</organism>
<dbReference type="AlphaFoldDB" id="A0A172TJ63"/>
<dbReference type="PANTHER" id="PTHR46743">
    <property type="entry name" value="TEICHOIC ACIDS EXPORT ATP-BINDING PROTEIN TAGH"/>
    <property type="match status" value="1"/>
</dbReference>
<evidence type="ECO:0000256" key="2">
    <source>
        <dbReference type="ARBA" id="ARBA00022448"/>
    </source>
</evidence>
<feature type="domain" description="ABC transporter" evidence="6">
    <location>
        <begin position="4"/>
        <end position="248"/>
    </location>
</feature>
<evidence type="ECO:0000256" key="5">
    <source>
        <dbReference type="ARBA" id="ARBA00022967"/>
    </source>
</evidence>
<evidence type="ECO:0000313" key="7">
    <source>
        <dbReference type="EMBL" id="ANE47050.1"/>
    </source>
</evidence>
<evidence type="ECO:0000259" key="6">
    <source>
        <dbReference type="PROSITE" id="PS50893"/>
    </source>
</evidence>
<dbReference type="PATRIC" id="fig|1178515.4.peg.2629"/>
<dbReference type="PROSITE" id="PS50893">
    <property type="entry name" value="ABC_TRANSPORTER_2"/>
    <property type="match status" value="1"/>
</dbReference>
<dbReference type="GO" id="GO:0140359">
    <property type="term" value="F:ABC-type transporter activity"/>
    <property type="evidence" value="ECO:0007669"/>
    <property type="project" value="InterPro"/>
</dbReference>
<dbReference type="InterPro" id="IPR015860">
    <property type="entry name" value="ABC_transpr_TagH-like"/>
</dbReference>
<accession>A0A172TJ63</accession>
<reference evidence="7 8" key="1">
    <citation type="submission" date="2015-01" db="EMBL/GenBank/DDBJ databases">
        <title>Paenibacillus swuensis/DY6/whole genome sequencing.</title>
        <authorList>
            <person name="Kim M.K."/>
            <person name="Srinivasan S."/>
            <person name="Lee J.-J."/>
        </authorList>
    </citation>
    <scope>NUCLEOTIDE SEQUENCE [LARGE SCALE GENOMIC DNA]</scope>
    <source>
        <strain evidence="7 8">DY6</strain>
    </source>
</reference>
<dbReference type="SMART" id="SM00382">
    <property type="entry name" value="AAA"/>
    <property type="match status" value="1"/>
</dbReference>
<dbReference type="CDD" id="cd03220">
    <property type="entry name" value="ABC_KpsT_Wzt"/>
    <property type="match status" value="1"/>
</dbReference>
<evidence type="ECO:0000256" key="3">
    <source>
        <dbReference type="ARBA" id="ARBA00022741"/>
    </source>
</evidence>
<dbReference type="PANTHER" id="PTHR46743:SF2">
    <property type="entry name" value="TEICHOIC ACIDS EXPORT ATP-BINDING PROTEIN TAGH"/>
    <property type="match status" value="1"/>
</dbReference>
<dbReference type="KEGG" id="pswu:SY83_13115"/>
<dbReference type="GO" id="GO:0016887">
    <property type="term" value="F:ATP hydrolysis activity"/>
    <property type="evidence" value="ECO:0007669"/>
    <property type="project" value="InterPro"/>
</dbReference>
<dbReference type="CDD" id="cd10147">
    <property type="entry name" value="Wzt_C-like"/>
    <property type="match status" value="1"/>
</dbReference>
<dbReference type="STRING" id="1178515.SY83_13115"/>
<dbReference type="RefSeq" id="WP_068607167.1">
    <property type="nucleotide sequence ID" value="NZ_CP011388.1"/>
</dbReference>
<keyword evidence="4" id="KW-0067">ATP-binding</keyword>
<keyword evidence="8" id="KW-1185">Reference proteome</keyword>
<comment type="similarity">
    <text evidence="1">Belongs to the ABC transporter superfamily.</text>
</comment>
<dbReference type="Proteomes" id="UP000076927">
    <property type="component" value="Chromosome"/>
</dbReference>
<dbReference type="GO" id="GO:0005524">
    <property type="term" value="F:ATP binding"/>
    <property type="evidence" value="ECO:0007669"/>
    <property type="project" value="UniProtKB-KW"/>
</dbReference>
<name>A0A172TJ63_9BACL</name>
<dbReference type="Gene3D" id="3.40.50.300">
    <property type="entry name" value="P-loop containing nucleotide triphosphate hydrolases"/>
    <property type="match status" value="1"/>
</dbReference>
<dbReference type="OrthoDB" id="9778870at2"/>
<dbReference type="Gene3D" id="2.70.50.60">
    <property type="entry name" value="abc- transporter (atp binding component) like domain"/>
    <property type="match status" value="1"/>
</dbReference>
<dbReference type="InterPro" id="IPR003593">
    <property type="entry name" value="AAA+_ATPase"/>
</dbReference>
<dbReference type="InterPro" id="IPR003439">
    <property type="entry name" value="ABC_transporter-like_ATP-bd"/>
</dbReference>
<dbReference type="InterPro" id="IPR050683">
    <property type="entry name" value="Bact_Polysacc_Export_ATP-bd"/>
</dbReference>
<evidence type="ECO:0000313" key="8">
    <source>
        <dbReference type="Proteomes" id="UP000076927"/>
    </source>
</evidence>
<dbReference type="GO" id="GO:0016020">
    <property type="term" value="C:membrane"/>
    <property type="evidence" value="ECO:0007669"/>
    <property type="project" value="InterPro"/>
</dbReference>
<evidence type="ECO:0000256" key="1">
    <source>
        <dbReference type="ARBA" id="ARBA00005417"/>
    </source>
</evidence>
<dbReference type="Pfam" id="PF14524">
    <property type="entry name" value="Wzt_C"/>
    <property type="match status" value="1"/>
</dbReference>
<keyword evidence="5" id="KW-1278">Translocase</keyword>
<dbReference type="InterPro" id="IPR027417">
    <property type="entry name" value="P-loop_NTPase"/>
</dbReference>
<protein>
    <recommendedName>
        <fullName evidence="6">ABC transporter domain-containing protein</fullName>
    </recommendedName>
</protein>
<sequence length="406" mass="45978">MYSVEISNVSKTYRNVTARKKTLKEIFVQRKLDKVENQIEPVVLKNIDIKIKKGETVALVGRNGSGKSTLLKLISKILYPDKGEVKVTGKVSSLLELGAGFHPEFTGLENIYLNATILGYSKEEINSKLNDIIEFSELKSYIYKPVKIYSSGMYMRLAFSIAINVEPDLLLIDEILSVGDAAFQTKCIEKIKQLQSLGTTIVIVSHDNGTIERLCHRAIWIELGEIKEDGNVKEVVLKYMNKLNKGNESHQIQEESITNEQFGNGSVKITDIYLYDSENVQINKFSSSERIRIQFQYKVTDFPTSIVFGFAVYTKNRECIYGTNTLIEQVPVILGEYGRVEIKIPELNLLQGLYEIDIAAHHENGAPYHYIKSAVEFSVFSNTAEHGMFKINHEWQVTSNEKVGKL</sequence>
<proteinExistence type="inferred from homology"/>